<sequence>MGAAGSPESPDAGTAAVEAVDILPASPTQKVLLDAEGLLEEATEHARIHRFPHHLRGIAGADKRYMVPSVVAIGPYHRNVPHLRKMEEVKLAVANKLCKLSGLSIDKVYQKVLAVASDVRRCYGEPIDLTNDELASMMFLDGCFLLGFMSSQEDPMLVGCTLSCGPSFLKDIFLLENQVPWQVLQLLMAEFEINDDMPAMFAAGQGKMLSPARKREKKRRECIPYQINNNNNNKSSKGTGNEMGAESCTPPHLLGLLRSVLMSRMPPQKRVSMCDYSSRLESLNIGAIELVQSGVKLTTSTAGWFPVMKCRKKKFFFGELSLSPLFLNDVMACWLVNMLALESVEATNALCWDDGYVMSSYVQRQLEDLMQWF</sequence>
<dbReference type="Pfam" id="PF03140">
    <property type="entry name" value="DUF247"/>
    <property type="match status" value="1"/>
</dbReference>
<dbReference type="Gramene" id="TVU39559">
    <property type="protein sequence ID" value="TVU39559"/>
    <property type="gene ID" value="EJB05_12984"/>
</dbReference>
<dbReference type="OrthoDB" id="691886at2759"/>
<name>A0A5J9VTN5_9POAL</name>
<gene>
    <name evidence="1" type="ORF">EJB05_12984</name>
</gene>
<accession>A0A5J9VTN5</accession>
<evidence type="ECO:0000313" key="1">
    <source>
        <dbReference type="EMBL" id="TVU39559.1"/>
    </source>
</evidence>
<dbReference type="PANTHER" id="PTHR31549:SF244">
    <property type="entry name" value="OS08G0121500 PROTEIN"/>
    <property type="match status" value="1"/>
</dbReference>
<protein>
    <submittedName>
        <fullName evidence="1">Uncharacterized protein</fullName>
    </submittedName>
</protein>
<organism evidence="1 2">
    <name type="scientific">Eragrostis curvula</name>
    <name type="common">weeping love grass</name>
    <dbReference type="NCBI Taxonomy" id="38414"/>
    <lineage>
        <taxon>Eukaryota</taxon>
        <taxon>Viridiplantae</taxon>
        <taxon>Streptophyta</taxon>
        <taxon>Embryophyta</taxon>
        <taxon>Tracheophyta</taxon>
        <taxon>Spermatophyta</taxon>
        <taxon>Magnoliopsida</taxon>
        <taxon>Liliopsida</taxon>
        <taxon>Poales</taxon>
        <taxon>Poaceae</taxon>
        <taxon>PACMAD clade</taxon>
        <taxon>Chloridoideae</taxon>
        <taxon>Eragrostideae</taxon>
        <taxon>Eragrostidinae</taxon>
        <taxon>Eragrostis</taxon>
    </lineage>
</organism>
<dbReference type="InterPro" id="IPR004158">
    <property type="entry name" value="DUF247_pln"/>
</dbReference>
<evidence type="ECO:0000313" key="2">
    <source>
        <dbReference type="Proteomes" id="UP000324897"/>
    </source>
</evidence>
<dbReference type="EMBL" id="RWGY01000007">
    <property type="protein sequence ID" value="TVU39559.1"/>
    <property type="molecule type" value="Genomic_DNA"/>
</dbReference>
<comment type="caution">
    <text evidence="1">The sequence shown here is derived from an EMBL/GenBank/DDBJ whole genome shotgun (WGS) entry which is preliminary data.</text>
</comment>
<keyword evidence="2" id="KW-1185">Reference proteome</keyword>
<dbReference type="PANTHER" id="PTHR31549">
    <property type="entry name" value="PROTEIN, PUTATIVE (DUF247)-RELATED-RELATED"/>
    <property type="match status" value="1"/>
</dbReference>
<dbReference type="AlphaFoldDB" id="A0A5J9VTN5"/>
<feature type="non-terminal residue" evidence="1">
    <location>
        <position position="1"/>
    </location>
</feature>
<proteinExistence type="predicted"/>
<reference evidence="1 2" key="1">
    <citation type="journal article" date="2019" name="Sci. Rep.">
        <title>A high-quality genome of Eragrostis curvula grass provides insights into Poaceae evolution and supports new strategies to enhance forage quality.</title>
        <authorList>
            <person name="Carballo J."/>
            <person name="Santos B.A.C.M."/>
            <person name="Zappacosta D."/>
            <person name="Garbus I."/>
            <person name="Selva J.P."/>
            <person name="Gallo C.A."/>
            <person name="Diaz A."/>
            <person name="Albertini E."/>
            <person name="Caccamo M."/>
            <person name="Echenique V."/>
        </authorList>
    </citation>
    <scope>NUCLEOTIDE SEQUENCE [LARGE SCALE GENOMIC DNA]</scope>
    <source>
        <strain evidence="2">cv. Victoria</strain>
        <tissue evidence="1">Leaf</tissue>
    </source>
</reference>
<dbReference type="Proteomes" id="UP000324897">
    <property type="component" value="Chromosome 4"/>
</dbReference>